<dbReference type="GO" id="GO:0008641">
    <property type="term" value="F:ubiquitin-like modifier activating enzyme activity"/>
    <property type="evidence" value="ECO:0007669"/>
    <property type="project" value="InterPro"/>
</dbReference>
<evidence type="ECO:0000313" key="8">
    <source>
        <dbReference type="Proteomes" id="UP000053433"/>
    </source>
</evidence>
<reference evidence="10 11" key="3">
    <citation type="journal article" date="2019" name="Nat. Med.">
        <title>A library of human gut bacterial isolates paired with longitudinal multiomics data enables mechanistic microbiome research.</title>
        <authorList>
            <person name="Poyet M."/>
            <person name="Groussin M."/>
            <person name="Gibbons S.M."/>
            <person name="Avila-Pacheco J."/>
            <person name="Jiang X."/>
            <person name="Kearney S.M."/>
            <person name="Perrotta A.R."/>
            <person name="Berdy B."/>
            <person name="Zhao S."/>
            <person name="Lieberman T.D."/>
            <person name="Swanson P.K."/>
            <person name="Smith M."/>
            <person name="Roesemann S."/>
            <person name="Alexander J.E."/>
            <person name="Rich S.A."/>
            <person name="Livny J."/>
            <person name="Vlamakis H."/>
            <person name="Clish C."/>
            <person name="Bullock K."/>
            <person name="Deik A."/>
            <person name="Scott J."/>
            <person name="Pierce K.A."/>
            <person name="Xavier R.J."/>
            <person name="Alm E.J."/>
        </authorList>
    </citation>
    <scope>NUCLEOTIDE SEQUENCE [LARGE SCALE GENOMIC DNA]</scope>
    <source>
        <strain evidence="5 11">BIOML-A4</strain>
        <strain evidence="6 10">BIOML-A7</strain>
    </source>
</reference>
<reference evidence="2" key="1">
    <citation type="submission" date="2015-02" db="EMBL/GenBank/DDBJ databases">
        <title>A novel member of the family Ruminococcaceae isolated from human feces.</title>
        <authorList>
            <person name="Shkoporov A.N."/>
            <person name="Chaplin A.V."/>
            <person name="Motuzova O.V."/>
            <person name="Kafarskaia L.I."/>
            <person name="Khokhlova E.V."/>
            <person name="Efimov B.A."/>
        </authorList>
    </citation>
    <scope>NUCLEOTIDE SEQUENCE [LARGE SCALE GENOMIC DNA]</scope>
    <source>
        <strain evidence="2">585-1</strain>
    </source>
</reference>
<name>A0A0D8IVU0_9FIRM</name>
<dbReference type="GO" id="GO:0061504">
    <property type="term" value="P:cyclic threonylcarbamoyladenosine biosynthetic process"/>
    <property type="evidence" value="ECO:0007669"/>
    <property type="project" value="TreeGrafter"/>
</dbReference>
<evidence type="ECO:0000313" key="4">
    <source>
        <dbReference type="EMBL" id="MST91798.1"/>
    </source>
</evidence>
<reference evidence="4 9" key="4">
    <citation type="submission" date="2019-08" db="EMBL/GenBank/DDBJ databases">
        <title>In-depth cultivation of the pig gut microbiome towards novel bacterial diversity and tailored functional studies.</title>
        <authorList>
            <person name="Wylensek D."/>
            <person name="Hitch T.C.A."/>
            <person name="Clavel T."/>
        </authorList>
    </citation>
    <scope>NUCLEOTIDE SEQUENCE [LARGE SCALE GENOMIC DNA]</scope>
    <source>
        <strain evidence="4 9">WCA3-601-WT-6J</strain>
    </source>
</reference>
<dbReference type="Proteomes" id="UP000472755">
    <property type="component" value="Unassembled WGS sequence"/>
</dbReference>
<dbReference type="InterPro" id="IPR035985">
    <property type="entry name" value="Ubiquitin-activating_enz"/>
</dbReference>
<dbReference type="InterPro" id="IPR000594">
    <property type="entry name" value="ThiF_NAD_FAD-bd"/>
</dbReference>
<dbReference type="EMBL" id="WMZU01000015">
    <property type="protein sequence ID" value="MTS27677.1"/>
    <property type="molecule type" value="Genomic_DNA"/>
</dbReference>
<evidence type="ECO:0000259" key="1">
    <source>
        <dbReference type="Pfam" id="PF00899"/>
    </source>
</evidence>
<dbReference type="EMBL" id="JXXK01000045">
    <property type="protein sequence ID" value="KJF38401.1"/>
    <property type="molecule type" value="Genomic_DNA"/>
</dbReference>
<protein>
    <submittedName>
        <fullName evidence="2">Thiamine biosynthesis protein ThiF</fullName>
    </submittedName>
    <submittedName>
        <fullName evidence="4">tRNA threonylcarbamoyladenosine dehydratase</fullName>
    </submittedName>
</protein>
<dbReference type="GO" id="GO:0061503">
    <property type="term" value="F:tRNA threonylcarbamoyladenosine dehydratase"/>
    <property type="evidence" value="ECO:0007669"/>
    <property type="project" value="TreeGrafter"/>
</dbReference>
<dbReference type="EMBL" id="LMUA01000057">
    <property type="protein sequence ID" value="KUE74606.1"/>
    <property type="molecule type" value="Genomic_DNA"/>
</dbReference>
<feature type="domain" description="THIF-type NAD/FAD binding fold" evidence="1">
    <location>
        <begin position="11"/>
        <end position="239"/>
    </location>
</feature>
<dbReference type="GeneID" id="42858495"/>
<dbReference type="AlphaFoldDB" id="A0A0D8IVU0"/>
<reference evidence="3 8" key="2">
    <citation type="submission" date="2015-10" db="EMBL/GenBank/DDBJ databases">
        <title>A novel member of the family Ruminococcaceae isolated from human faeces.</title>
        <authorList>
            <person name="Shkoporov A.N."/>
            <person name="Chaplin A.V."/>
            <person name="Motuzova O.V."/>
            <person name="Kafarskaia L.I."/>
            <person name="Efimov B.A."/>
        </authorList>
    </citation>
    <scope>NUCLEOTIDE SEQUENCE [LARGE SCALE GENOMIC DNA]</scope>
    <source>
        <strain evidence="3 8">668</strain>
    </source>
</reference>
<dbReference type="Gene3D" id="3.40.50.720">
    <property type="entry name" value="NAD(P)-binding Rossmann-like Domain"/>
    <property type="match status" value="1"/>
</dbReference>
<dbReference type="RefSeq" id="WP_009322564.1">
    <property type="nucleotide sequence ID" value="NZ_CAUBPW010000005.1"/>
</dbReference>
<evidence type="ECO:0000313" key="3">
    <source>
        <dbReference type="EMBL" id="KUE74606.1"/>
    </source>
</evidence>
<proteinExistence type="predicted"/>
<keyword evidence="7" id="KW-1185">Reference proteome</keyword>
<gene>
    <name evidence="3" type="ORF">ASJ35_18325</name>
    <name evidence="4" type="ORF">FYJ76_07540</name>
    <name evidence="6" type="ORF">GMD52_11405</name>
    <name evidence="5" type="ORF">GMD59_10305</name>
    <name evidence="2" type="ORF">TQ39_18335</name>
</gene>
<evidence type="ECO:0000313" key="6">
    <source>
        <dbReference type="EMBL" id="MTS52147.1"/>
    </source>
</evidence>
<evidence type="ECO:0000313" key="2">
    <source>
        <dbReference type="EMBL" id="KJF38401.1"/>
    </source>
</evidence>
<dbReference type="InterPro" id="IPR045886">
    <property type="entry name" value="ThiF/MoeB/HesA"/>
</dbReference>
<accession>A0A0W7TL84</accession>
<dbReference type="PANTHER" id="PTHR43267">
    <property type="entry name" value="TRNA THREONYLCARBAMOYLADENOSINE DEHYDRATASE"/>
    <property type="match status" value="1"/>
</dbReference>
<dbReference type="Proteomes" id="UP000449193">
    <property type="component" value="Unassembled WGS sequence"/>
</dbReference>
<evidence type="ECO:0000313" key="9">
    <source>
        <dbReference type="Proteomes" id="UP000431913"/>
    </source>
</evidence>
<dbReference type="PANTHER" id="PTHR43267:SF1">
    <property type="entry name" value="TRNA THREONYLCARBAMOYLADENOSINE DEHYDRATASE"/>
    <property type="match status" value="1"/>
</dbReference>
<accession>A0A0D8IVU0</accession>
<dbReference type="SUPFAM" id="SSF69572">
    <property type="entry name" value="Activating enzymes of the ubiquitin-like proteins"/>
    <property type="match status" value="1"/>
</dbReference>
<dbReference type="Proteomes" id="UP000431913">
    <property type="component" value="Unassembled WGS sequence"/>
</dbReference>
<evidence type="ECO:0000313" key="11">
    <source>
        <dbReference type="Proteomes" id="UP000472755"/>
    </source>
</evidence>
<evidence type="ECO:0000313" key="7">
    <source>
        <dbReference type="Proteomes" id="UP000032483"/>
    </source>
</evidence>
<dbReference type="EMBL" id="WMZR01000014">
    <property type="protein sequence ID" value="MTS52147.1"/>
    <property type="molecule type" value="Genomic_DNA"/>
</dbReference>
<sequence length="240" mass="25349">MREEFRRSELLLGPQALERLAGAHAAVFGVGGVGGHAAEALARAGVGSLTLFDSDTVALSNINRQIAATHATLGQYKVDVMAARIRDINPQARVTCMPVFYTVEDAPKYSLSEYDCIVDAIDTVSAKIELIARAAQAGVPIVSAMGCGNRLDATKFVVTDLYKTQNDPLARVLRRELRRRGVERLRVVCSTAPALTPRPGGETKGTAGRPAPGSVSWVPGVAGMILAGEAVKIIAGIAEE</sequence>
<dbReference type="Pfam" id="PF00899">
    <property type="entry name" value="ThiF"/>
    <property type="match status" value="1"/>
</dbReference>
<comment type="caution">
    <text evidence="2">The sequence shown here is derived from an EMBL/GenBank/DDBJ whole genome shotgun (WGS) entry which is preliminary data.</text>
</comment>
<organism evidence="2 7">
    <name type="scientific">Ruthenibacterium lactatiformans</name>
    <dbReference type="NCBI Taxonomy" id="1550024"/>
    <lineage>
        <taxon>Bacteria</taxon>
        <taxon>Bacillati</taxon>
        <taxon>Bacillota</taxon>
        <taxon>Clostridia</taxon>
        <taxon>Eubacteriales</taxon>
        <taxon>Oscillospiraceae</taxon>
        <taxon>Ruthenibacterium</taxon>
    </lineage>
</organism>
<dbReference type="Proteomes" id="UP000053433">
    <property type="component" value="Unassembled WGS sequence"/>
</dbReference>
<evidence type="ECO:0000313" key="5">
    <source>
        <dbReference type="EMBL" id="MTS27677.1"/>
    </source>
</evidence>
<dbReference type="Proteomes" id="UP000032483">
    <property type="component" value="Unassembled WGS sequence"/>
</dbReference>
<dbReference type="EMBL" id="VUNJ01000006">
    <property type="protein sequence ID" value="MST91798.1"/>
    <property type="molecule type" value="Genomic_DNA"/>
</dbReference>
<evidence type="ECO:0000313" key="10">
    <source>
        <dbReference type="Proteomes" id="UP000449193"/>
    </source>
</evidence>